<protein>
    <submittedName>
        <fullName evidence="8">MFS transporter</fullName>
    </submittedName>
</protein>
<evidence type="ECO:0000256" key="6">
    <source>
        <dbReference type="SAM" id="Phobius"/>
    </source>
</evidence>
<evidence type="ECO:0000256" key="4">
    <source>
        <dbReference type="ARBA" id="ARBA00022989"/>
    </source>
</evidence>
<dbReference type="InterPro" id="IPR036259">
    <property type="entry name" value="MFS_trans_sf"/>
</dbReference>
<name>A0A9X2HM27_9SPHN</name>
<dbReference type="SUPFAM" id="SSF103473">
    <property type="entry name" value="MFS general substrate transporter"/>
    <property type="match status" value="1"/>
</dbReference>
<feature type="transmembrane region" description="Helical" evidence="6">
    <location>
        <begin position="148"/>
        <end position="170"/>
    </location>
</feature>
<gene>
    <name evidence="8" type="ORF">M9978_16945</name>
</gene>
<dbReference type="InterPro" id="IPR011701">
    <property type="entry name" value="MFS"/>
</dbReference>
<dbReference type="InterPro" id="IPR020846">
    <property type="entry name" value="MFS_dom"/>
</dbReference>
<feature type="transmembrane region" description="Helical" evidence="6">
    <location>
        <begin position="87"/>
        <end position="108"/>
    </location>
</feature>
<dbReference type="Gene3D" id="1.20.1250.20">
    <property type="entry name" value="MFS general substrate transporter like domains"/>
    <property type="match status" value="1"/>
</dbReference>
<comment type="subcellular location">
    <subcellularLocation>
        <location evidence="1">Membrane</location>
        <topology evidence="1">Multi-pass membrane protein</topology>
    </subcellularLocation>
</comment>
<feature type="transmembrane region" description="Helical" evidence="6">
    <location>
        <begin position="271"/>
        <end position="291"/>
    </location>
</feature>
<dbReference type="PANTHER" id="PTHR23505:SF79">
    <property type="entry name" value="PROTEIN SPINSTER"/>
    <property type="match status" value="1"/>
</dbReference>
<evidence type="ECO:0000256" key="3">
    <source>
        <dbReference type="ARBA" id="ARBA00022692"/>
    </source>
</evidence>
<keyword evidence="5 6" id="KW-0472">Membrane</keyword>
<keyword evidence="4 6" id="KW-1133">Transmembrane helix</keyword>
<dbReference type="GO" id="GO:0016020">
    <property type="term" value="C:membrane"/>
    <property type="evidence" value="ECO:0007669"/>
    <property type="project" value="UniProtKB-SubCell"/>
</dbReference>
<feature type="transmembrane region" description="Helical" evidence="6">
    <location>
        <begin position="191"/>
        <end position="218"/>
    </location>
</feature>
<feature type="transmembrane region" description="Helical" evidence="6">
    <location>
        <begin position="238"/>
        <end position="259"/>
    </location>
</feature>
<sequence>MATVLNYYDRNLIGILVQGIKLELGLSDGQIGLLSGLAFALVYSVVGIPIAFYADRSRRVSVLGVSLLFWSIATALCGAATSFATLYAARLAVGVGEAGGSPTIHALTSAYAKPQWRARAMAAIAVASGLGISLAAAVGGYVAEHCGWRAAFVVAAIPGIGVGALVLLVIREPVVPGLSATSDMASMRHDLAALWRVPAFRLLCIGYATVSVAVYATLAWTPAFLMRAFALSPGQVGAAYGTISALGYVAGGLGGGVLSDLLARRDARWPLWLLTATFVAAIPSSFLLYGARDLTMALMMLALHMVLSLLWAAPMHSMVQNLAGDRLRALAASLAGALSVLVGFGLGPYLAGLLSDHLTPAHGARALGLAMIAMSVFYAAGAAFIFRAAHHLEAKPKSTDR</sequence>
<dbReference type="RefSeq" id="WP_254295259.1">
    <property type="nucleotide sequence ID" value="NZ_JAMLDX010000015.1"/>
</dbReference>
<dbReference type="InterPro" id="IPR044770">
    <property type="entry name" value="MFS_spinster-like"/>
</dbReference>
<organism evidence="8 9">
    <name type="scientific">Sphingomonas tagetis</name>
    <dbReference type="NCBI Taxonomy" id="2949092"/>
    <lineage>
        <taxon>Bacteria</taxon>
        <taxon>Pseudomonadati</taxon>
        <taxon>Pseudomonadota</taxon>
        <taxon>Alphaproteobacteria</taxon>
        <taxon>Sphingomonadales</taxon>
        <taxon>Sphingomonadaceae</taxon>
        <taxon>Sphingomonas</taxon>
    </lineage>
</organism>
<dbReference type="Proteomes" id="UP001139451">
    <property type="component" value="Unassembled WGS sequence"/>
</dbReference>
<evidence type="ECO:0000256" key="1">
    <source>
        <dbReference type="ARBA" id="ARBA00004141"/>
    </source>
</evidence>
<accession>A0A9X2HM27</accession>
<feature type="transmembrane region" description="Helical" evidence="6">
    <location>
        <begin position="297"/>
        <end position="315"/>
    </location>
</feature>
<keyword evidence="2" id="KW-0813">Transport</keyword>
<keyword evidence="3 6" id="KW-0812">Transmembrane</keyword>
<feature type="transmembrane region" description="Helical" evidence="6">
    <location>
        <begin position="327"/>
        <end position="346"/>
    </location>
</feature>
<dbReference type="Pfam" id="PF07690">
    <property type="entry name" value="MFS_1"/>
    <property type="match status" value="1"/>
</dbReference>
<dbReference type="PROSITE" id="PS50850">
    <property type="entry name" value="MFS"/>
    <property type="match status" value="1"/>
</dbReference>
<dbReference type="GO" id="GO:0022857">
    <property type="term" value="F:transmembrane transporter activity"/>
    <property type="evidence" value="ECO:0007669"/>
    <property type="project" value="InterPro"/>
</dbReference>
<evidence type="ECO:0000256" key="2">
    <source>
        <dbReference type="ARBA" id="ARBA00022448"/>
    </source>
</evidence>
<feature type="transmembrane region" description="Helical" evidence="6">
    <location>
        <begin position="31"/>
        <end position="53"/>
    </location>
</feature>
<feature type="transmembrane region" description="Helical" evidence="6">
    <location>
        <begin position="120"/>
        <end position="142"/>
    </location>
</feature>
<feature type="domain" description="Major facilitator superfamily (MFS) profile" evidence="7">
    <location>
        <begin position="1"/>
        <end position="393"/>
    </location>
</feature>
<feature type="transmembrane region" description="Helical" evidence="6">
    <location>
        <begin position="60"/>
        <end position="81"/>
    </location>
</feature>
<evidence type="ECO:0000259" key="7">
    <source>
        <dbReference type="PROSITE" id="PS50850"/>
    </source>
</evidence>
<evidence type="ECO:0000313" key="8">
    <source>
        <dbReference type="EMBL" id="MCP3732112.1"/>
    </source>
</evidence>
<proteinExistence type="predicted"/>
<dbReference type="PANTHER" id="PTHR23505">
    <property type="entry name" value="SPINSTER"/>
    <property type="match status" value="1"/>
</dbReference>
<dbReference type="EMBL" id="JAMLDX010000015">
    <property type="protein sequence ID" value="MCP3732112.1"/>
    <property type="molecule type" value="Genomic_DNA"/>
</dbReference>
<evidence type="ECO:0000256" key="5">
    <source>
        <dbReference type="ARBA" id="ARBA00023136"/>
    </source>
</evidence>
<dbReference type="AlphaFoldDB" id="A0A9X2HM27"/>
<evidence type="ECO:0000313" key="9">
    <source>
        <dbReference type="Proteomes" id="UP001139451"/>
    </source>
</evidence>
<reference evidence="8" key="1">
    <citation type="submission" date="2022-05" db="EMBL/GenBank/DDBJ databases">
        <title>Sphingomonas sp. strain MG17 Genome sequencing and assembly.</title>
        <authorList>
            <person name="Kim I."/>
        </authorList>
    </citation>
    <scope>NUCLEOTIDE SEQUENCE</scope>
    <source>
        <strain evidence="8">MG17</strain>
    </source>
</reference>
<feature type="transmembrane region" description="Helical" evidence="6">
    <location>
        <begin position="366"/>
        <end position="386"/>
    </location>
</feature>
<keyword evidence="9" id="KW-1185">Reference proteome</keyword>
<comment type="caution">
    <text evidence="8">The sequence shown here is derived from an EMBL/GenBank/DDBJ whole genome shotgun (WGS) entry which is preliminary data.</text>
</comment>